<dbReference type="Pfam" id="PF00583">
    <property type="entry name" value="Acetyltransf_1"/>
    <property type="match status" value="1"/>
</dbReference>
<comment type="caution">
    <text evidence="2">The sequence shown here is derived from an EMBL/GenBank/DDBJ whole genome shotgun (WGS) entry which is preliminary data.</text>
</comment>
<dbReference type="EMBL" id="MCFF01000009">
    <property type="protein sequence ID" value="ORZ23904.1"/>
    <property type="molecule type" value="Genomic_DNA"/>
</dbReference>
<dbReference type="GeneID" id="33565306"/>
<keyword evidence="2" id="KW-0012">Acyltransferase</keyword>
<reference evidence="2 3" key="1">
    <citation type="submission" date="2016-07" db="EMBL/GenBank/DDBJ databases">
        <title>Pervasive Adenine N6-methylation of Active Genes in Fungi.</title>
        <authorList>
            <consortium name="DOE Joint Genome Institute"/>
            <person name="Mondo S.J."/>
            <person name="Dannebaum R.O."/>
            <person name="Kuo R.C."/>
            <person name="Labutti K."/>
            <person name="Haridas S."/>
            <person name="Kuo A."/>
            <person name="Salamov A."/>
            <person name="Ahrendt S.R."/>
            <person name="Lipzen A."/>
            <person name="Sullivan W."/>
            <person name="Andreopoulos W.B."/>
            <person name="Clum A."/>
            <person name="Lindquist E."/>
            <person name="Daum C."/>
            <person name="Ramamoorthy G.K."/>
            <person name="Gryganskyi A."/>
            <person name="Culley D."/>
            <person name="Magnuson J.K."/>
            <person name="James T.Y."/>
            <person name="O'Malley M.A."/>
            <person name="Stajich J.E."/>
            <person name="Spatafora J.W."/>
            <person name="Visel A."/>
            <person name="Grigoriev I.V."/>
        </authorList>
    </citation>
    <scope>NUCLEOTIDE SEQUENCE [LARGE SCALE GENOMIC DNA]</scope>
    <source>
        <strain evidence="2 3">NRRL 3116</strain>
    </source>
</reference>
<dbReference type="InterPro" id="IPR016181">
    <property type="entry name" value="Acyl_CoA_acyltransferase"/>
</dbReference>
<dbReference type="SUPFAM" id="SSF55729">
    <property type="entry name" value="Acyl-CoA N-acyltransferases (Nat)"/>
    <property type="match status" value="1"/>
</dbReference>
<dbReference type="AlphaFoldDB" id="A0A1Y2GWV1"/>
<dbReference type="OrthoDB" id="5689at2759"/>
<dbReference type="InterPro" id="IPR000182">
    <property type="entry name" value="GNAT_dom"/>
</dbReference>
<dbReference type="RefSeq" id="XP_021883718.1">
    <property type="nucleotide sequence ID" value="XM_022023462.1"/>
</dbReference>
<sequence>MTSSPSASSHSSRPEKKTTVTVRRAIAEDISQIDLIHSVINRAYRSEGGWTTEAHLIRDERIPIDELKEVLVDKINPLFLAFDSESGQPLGTIQLEAVEHFPDFGVYTKDGYVSPYTERLPKEQQVFLGLFSVDPTQQSRGIGRKLVETSLKYAKEQMNRTQCVVYVLYMREELIRWYKKLGFVDYGERVPFPDNSRTKQEDTYFSVLRLAL</sequence>
<dbReference type="STRING" id="64571.A0A1Y2GWV1"/>
<dbReference type="InterPro" id="IPR050276">
    <property type="entry name" value="MshD_Acetyltransferase"/>
</dbReference>
<dbReference type="GO" id="GO:0016747">
    <property type="term" value="F:acyltransferase activity, transferring groups other than amino-acyl groups"/>
    <property type="evidence" value="ECO:0007669"/>
    <property type="project" value="InterPro"/>
</dbReference>
<evidence type="ECO:0000313" key="3">
    <source>
        <dbReference type="Proteomes" id="UP000193648"/>
    </source>
</evidence>
<organism evidence="2 3">
    <name type="scientific">Lobosporangium transversale</name>
    <dbReference type="NCBI Taxonomy" id="64571"/>
    <lineage>
        <taxon>Eukaryota</taxon>
        <taxon>Fungi</taxon>
        <taxon>Fungi incertae sedis</taxon>
        <taxon>Mucoromycota</taxon>
        <taxon>Mortierellomycotina</taxon>
        <taxon>Mortierellomycetes</taxon>
        <taxon>Mortierellales</taxon>
        <taxon>Mortierellaceae</taxon>
        <taxon>Lobosporangium</taxon>
    </lineage>
</organism>
<dbReference type="PROSITE" id="PS51186">
    <property type="entry name" value="GNAT"/>
    <property type="match status" value="1"/>
</dbReference>
<proteinExistence type="predicted"/>
<dbReference type="CDD" id="cd04301">
    <property type="entry name" value="NAT_SF"/>
    <property type="match status" value="1"/>
</dbReference>
<protein>
    <submittedName>
        <fullName evidence="2">Acyl-CoA N-acyltransferase</fullName>
    </submittedName>
</protein>
<keyword evidence="3" id="KW-1185">Reference proteome</keyword>
<dbReference type="Gene3D" id="3.40.630.30">
    <property type="match status" value="1"/>
</dbReference>
<dbReference type="InParanoid" id="A0A1Y2GWV1"/>
<keyword evidence="2" id="KW-0808">Transferase</keyword>
<feature type="domain" description="N-acetyltransferase" evidence="1">
    <location>
        <begin position="62"/>
        <end position="211"/>
    </location>
</feature>
<accession>A0A1Y2GWV1</accession>
<dbReference type="PANTHER" id="PTHR43617:SF9">
    <property type="entry name" value="GNAT FAMILY ACETYLTRANSFERASE"/>
    <property type="match status" value="1"/>
</dbReference>
<name>A0A1Y2GWV1_9FUNG</name>
<dbReference type="PANTHER" id="PTHR43617">
    <property type="entry name" value="L-AMINO ACID N-ACETYLTRANSFERASE"/>
    <property type="match status" value="1"/>
</dbReference>
<dbReference type="Proteomes" id="UP000193648">
    <property type="component" value="Unassembled WGS sequence"/>
</dbReference>
<evidence type="ECO:0000259" key="1">
    <source>
        <dbReference type="PROSITE" id="PS51186"/>
    </source>
</evidence>
<evidence type="ECO:0000313" key="2">
    <source>
        <dbReference type="EMBL" id="ORZ23904.1"/>
    </source>
</evidence>
<gene>
    <name evidence="2" type="ORF">BCR41DRAFT_349412</name>
</gene>